<dbReference type="SUPFAM" id="SSF53474">
    <property type="entry name" value="alpha/beta-Hydrolases"/>
    <property type="match status" value="1"/>
</dbReference>
<dbReference type="EMBL" id="RAWG01000096">
    <property type="protein sequence ID" value="RKH41974.1"/>
    <property type="molecule type" value="Genomic_DNA"/>
</dbReference>
<dbReference type="GO" id="GO:0016787">
    <property type="term" value="F:hydrolase activity"/>
    <property type="evidence" value="ECO:0007669"/>
    <property type="project" value="UniProtKB-KW"/>
</dbReference>
<organism evidence="2 3">
    <name type="scientific">Corallococcus sicarius</name>
    <dbReference type="NCBI Taxonomy" id="2316726"/>
    <lineage>
        <taxon>Bacteria</taxon>
        <taxon>Pseudomonadati</taxon>
        <taxon>Myxococcota</taxon>
        <taxon>Myxococcia</taxon>
        <taxon>Myxococcales</taxon>
        <taxon>Cystobacterineae</taxon>
        <taxon>Myxococcaceae</taxon>
        <taxon>Corallococcus</taxon>
    </lineage>
</organism>
<dbReference type="InterPro" id="IPR050583">
    <property type="entry name" value="Mycobacterial_A85_antigen"/>
</dbReference>
<evidence type="ECO:0000256" key="1">
    <source>
        <dbReference type="SAM" id="SignalP"/>
    </source>
</evidence>
<dbReference type="PANTHER" id="PTHR48098:SF6">
    <property type="entry name" value="FERRI-BACILLIBACTIN ESTERASE BESA"/>
    <property type="match status" value="1"/>
</dbReference>
<evidence type="ECO:0000313" key="2">
    <source>
        <dbReference type="EMBL" id="RKH41974.1"/>
    </source>
</evidence>
<reference evidence="3" key="1">
    <citation type="submission" date="2018-09" db="EMBL/GenBank/DDBJ databases">
        <authorList>
            <person name="Livingstone P.G."/>
            <person name="Whitworth D.E."/>
        </authorList>
    </citation>
    <scope>NUCLEOTIDE SEQUENCE [LARGE SCALE GENOMIC DNA]</scope>
    <source>
        <strain evidence="3">CA040B</strain>
    </source>
</reference>
<keyword evidence="3" id="KW-1185">Reference proteome</keyword>
<dbReference type="RefSeq" id="WP_120626296.1">
    <property type="nucleotide sequence ID" value="NZ_RAWG01000096.1"/>
</dbReference>
<dbReference type="Proteomes" id="UP000273405">
    <property type="component" value="Unassembled WGS sequence"/>
</dbReference>
<dbReference type="InterPro" id="IPR029058">
    <property type="entry name" value="AB_hydrolase_fold"/>
</dbReference>
<comment type="caution">
    <text evidence="2">The sequence shown here is derived from an EMBL/GenBank/DDBJ whole genome shotgun (WGS) entry which is preliminary data.</text>
</comment>
<dbReference type="Gene3D" id="3.40.50.1820">
    <property type="entry name" value="alpha/beta hydrolase"/>
    <property type="match status" value="1"/>
</dbReference>
<dbReference type="Pfam" id="PF00756">
    <property type="entry name" value="Esterase"/>
    <property type="match status" value="1"/>
</dbReference>
<keyword evidence="1" id="KW-0732">Signal</keyword>
<keyword evidence="2" id="KW-0378">Hydrolase</keyword>
<feature type="signal peptide" evidence="1">
    <location>
        <begin position="1"/>
        <end position="22"/>
    </location>
</feature>
<dbReference type="OrthoDB" id="5523653at2"/>
<accession>A0A3A8NR82</accession>
<feature type="chain" id="PRO_5017406332" evidence="1">
    <location>
        <begin position="23"/>
        <end position="284"/>
    </location>
</feature>
<protein>
    <submittedName>
        <fullName evidence="2">Alpha/beta hydrolase</fullName>
    </submittedName>
</protein>
<dbReference type="PANTHER" id="PTHR48098">
    <property type="entry name" value="ENTEROCHELIN ESTERASE-RELATED"/>
    <property type="match status" value="1"/>
</dbReference>
<dbReference type="PROSITE" id="PS51257">
    <property type="entry name" value="PROKAR_LIPOPROTEIN"/>
    <property type="match status" value="1"/>
</dbReference>
<evidence type="ECO:0000313" key="3">
    <source>
        <dbReference type="Proteomes" id="UP000273405"/>
    </source>
</evidence>
<proteinExistence type="predicted"/>
<dbReference type="InterPro" id="IPR000801">
    <property type="entry name" value="Esterase-like"/>
</dbReference>
<gene>
    <name evidence="2" type="ORF">D7X12_16900</name>
</gene>
<sequence length="284" mass="31841">MRPSMKWLPLFLITATPSLVLGLGCRATTAPAPIPAEAQPAHPSFTLESPALKETRRINIYTPPGYETAQSTRYPVLYMPDGGEQEDFPHVAATLDTAIRAGEVRPFILVGIENTERRRDMTGPTEVDEDRKIAPRVGGSAAFRAFLRDELMPEVRRRYRVTEETAIIGESLAGLFIMETFFLQPELFNTFIALSPSLWWNNDELVRKAGERLQARPDLRATLYVASANEEGIGPQSERLAEVLRASAPAGLKWRYEPRPDLRHDNIYRSLSPQVLRQTFAPGP</sequence>
<dbReference type="AlphaFoldDB" id="A0A3A8NR82"/>
<name>A0A3A8NR82_9BACT</name>